<keyword evidence="1" id="KW-0472">Membrane</keyword>
<sequence>MGTKRKERSVNKENVLTGYMKRVAIAIGAGLLGFGIGLFAIHVLIQPVFPLGDATRPQKSPPLTLETPDLRTDVDRFLEQYGPWLSANEVAALRMHSGVRNLAFLRGDGNVAYAAGTADFVPAPPWTVSRPPEITGVAVSGTSVTIRDNRGNRFTLNATQPFVFQTQLGFAYCVDQTGEIWSAPLAALSFGPADLGVGSDIAPNPALTGSY</sequence>
<dbReference type="EMBL" id="MHST01000018">
    <property type="protein sequence ID" value="OHA48669.1"/>
    <property type="molecule type" value="Genomic_DNA"/>
</dbReference>
<accession>A0A1G2PLP4</accession>
<dbReference type="Proteomes" id="UP000178690">
    <property type="component" value="Unassembled WGS sequence"/>
</dbReference>
<comment type="caution">
    <text evidence="2">The sequence shown here is derived from an EMBL/GenBank/DDBJ whole genome shotgun (WGS) entry which is preliminary data.</text>
</comment>
<evidence type="ECO:0000256" key="1">
    <source>
        <dbReference type="SAM" id="Phobius"/>
    </source>
</evidence>
<keyword evidence="1" id="KW-0812">Transmembrane</keyword>
<feature type="transmembrane region" description="Helical" evidence="1">
    <location>
        <begin position="23"/>
        <end position="45"/>
    </location>
</feature>
<organism evidence="2 3">
    <name type="scientific">Terrybacteria sp. (strain RIFCSPHIGHO2_01_FULL_58_15)</name>
    <dbReference type="NCBI Taxonomy" id="1802363"/>
    <lineage>
        <taxon>Bacteria</taxon>
        <taxon>Candidatus Terryibacteriota</taxon>
    </lineage>
</organism>
<dbReference type="STRING" id="1802363.A2682_02695"/>
<keyword evidence="1" id="KW-1133">Transmembrane helix</keyword>
<reference evidence="2 3" key="1">
    <citation type="journal article" date="2016" name="Nat. Commun.">
        <title>Thousands of microbial genomes shed light on interconnected biogeochemical processes in an aquifer system.</title>
        <authorList>
            <person name="Anantharaman K."/>
            <person name="Brown C.T."/>
            <person name="Hug L.A."/>
            <person name="Sharon I."/>
            <person name="Castelle C.J."/>
            <person name="Probst A.J."/>
            <person name="Thomas B.C."/>
            <person name="Singh A."/>
            <person name="Wilkins M.J."/>
            <person name="Karaoz U."/>
            <person name="Brodie E.L."/>
            <person name="Williams K.H."/>
            <person name="Hubbard S.S."/>
            <person name="Banfield J.F."/>
        </authorList>
    </citation>
    <scope>NUCLEOTIDE SEQUENCE [LARGE SCALE GENOMIC DNA]</scope>
    <source>
        <strain evidence="3">RIFCSPHIGHO2_01_FULL_58_15</strain>
    </source>
</reference>
<dbReference type="AlphaFoldDB" id="A0A1G2PLP4"/>
<proteinExistence type="predicted"/>
<evidence type="ECO:0000313" key="3">
    <source>
        <dbReference type="Proteomes" id="UP000178690"/>
    </source>
</evidence>
<protein>
    <submittedName>
        <fullName evidence="2">Uncharacterized protein</fullName>
    </submittedName>
</protein>
<evidence type="ECO:0000313" key="2">
    <source>
        <dbReference type="EMBL" id="OHA48669.1"/>
    </source>
</evidence>
<name>A0A1G2PLP4_TERXR</name>
<gene>
    <name evidence="2" type="ORF">A2682_02695</name>
</gene>